<dbReference type="Proteomes" id="UP000242602">
    <property type="component" value="Unassembled WGS sequence"/>
</dbReference>
<protein>
    <submittedName>
        <fullName evidence="1">Uncharacterized protein</fullName>
    </submittedName>
</protein>
<proteinExistence type="predicted"/>
<reference evidence="1" key="2">
    <citation type="submission" date="2016-07" db="EMBL/GenBank/DDBJ databases">
        <authorList>
            <person name="Coyne R.S."/>
            <person name="Hamilton E.P."/>
            <person name="Orias E."/>
            <person name="Russ C."/>
            <person name="Kapusta A."/>
            <person name="Bidwell S.L."/>
            <person name="Krishnakumar V."/>
            <person name="Zafar N."/>
            <person name="Tang H."/>
            <person name="Hadjithomas M."/>
        </authorList>
    </citation>
    <scope>NUCLEOTIDE SEQUENCE [LARGE SCALE GENOMIC DNA]</scope>
    <source>
        <strain evidence="1">SB210</strain>
    </source>
</reference>
<dbReference type="EMBL" id="JH659694">
    <property type="protein sequence ID" value="OCB06982.1"/>
    <property type="molecule type" value="Genomic_DNA"/>
</dbReference>
<name>A0A1B9C2A5_TETTS</name>
<accession>A0A1B9C2A5</accession>
<sequence>MDNASMIPDSEKLHNKCSNLEIFYNFCLFFDEFKIFIEKKKNKISDLIIQIFKDDKLKFKYYEDLESYIYKNQGNSNNFYTLFDSLSNMISSVQELSNIFKFQFNLLIDKNCYLISQQELFLYLEKYDENSELIQNILKYYNSKYRTKQNKKYFFSQKLLAFNTTCQWIQQKNKKIQFIINQFAFNQITSASGLLKNLNS</sequence>
<reference evidence="1" key="1">
    <citation type="submission" date="2011-11" db="EMBL/GenBank/DDBJ databases">
        <title>The Genome Sequence of Tetrahymena thermophila SB210.</title>
        <authorList>
            <consortium name="The Broad Institute Genome Sequencing Platform"/>
            <person name="Russ C."/>
            <person name="Coyne R.S."/>
            <person name="Orias E."/>
            <person name="Taverna S.D."/>
            <person name="Papazyan R."/>
            <person name="Young S.K."/>
            <person name="Zeng Q."/>
            <person name="Gargeya S."/>
            <person name="Fitzgerald M."/>
            <person name="Haas B."/>
            <person name="Abouelleil A."/>
            <person name="Alvarado L."/>
            <person name="Arachchi H.M."/>
            <person name="Berlin A."/>
            <person name="Brown A."/>
            <person name="Chapman S.B."/>
            <person name="Chen Z."/>
            <person name="Dunbar C."/>
            <person name="Freedman E."/>
            <person name="Gearin G."/>
            <person name="Goldberg J."/>
            <person name="Griggs A."/>
            <person name="Gujja S."/>
            <person name="Heiman D."/>
            <person name="Howarth C."/>
            <person name="Lui A."/>
            <person name="MacDonald P.J.P."/>
            <person name="Montmayeur A."/>
            <person name="Murphy C."/>
            <person name="Neiman D."/>
            <person name="Pearson M."/>
            <person name="Priest M."/>
            <person name="Roberts A."/>
            <person name="Saif S."/>
            <person name="Shea T."/>
            <person name="Sisk P."/>
            <person name="Stolte C."/>
            <person name="Sykes S."/>
            <person name="Wortman J."/>
            <person name="Nusbaum C."/>
            <person name="Birren B."/>
        </authorList>
    </citation>
    <scope>NUCLEOTIDE SEQUENCE [LARGE SCALE GENOMIC DNA]</scope>
    <source>
        <strain evidence="1">SB210</strain>
    </source>
</reference>
<gene>
    <name evidence="1" type="ORF">TTHMIC_00009</name>
</gene>
<dbReference type="AlphaFoldDB" id="A0A1B9C2A5"/>
<evidence type="ECO:0000313" key="1">
    <source>
        <dbReference type="EMBL" id="OCB06982.1"/>
    </source>
</evidence>
<organism evidence="1">
    <name type="scientific">Tetrahymena thermophila (strain SB210)</name>
    <dbReference type="NCBI Taxonomy" id="312017"/>
    <lineage>
        <taxon>Eukaryota</taxon>
        <taxon>Sar</taxon>
        <taxon>Alveolata</taxon>
        <taxon>Ciliophora</taxon>
        <taxon>Intramacronucleata</taxon>
        <taxon>Oligohymenophorea</taxon>
        <taxon>Hymenostomatida</taxon>
        <taxon>Tetrahymenina</taxon>
        <taxon>Tetrahymenidae</taxon>
        <taxon>Tetrahymena</taxon>
    </lineage>
</organism>